<dbReference type="AlphaFoldDB" id="A0A4P6X778"/>
<proteinExistence type="predicted"/>
<dbReference type="GO" id="GO:0003723">
    <property type="term" value="F:RNA binding"/>
    <property type="evidence" value="ECO:0007669"/>
    <property type="project" value="InterPro"/>
</dbReference>
<accession>A0A4P6X778</accession>
<evidence type="ECO:0000256" key="2">
    <source>
        <dbReference type="ARBA" id="ARBA00022801"/>
    </source>
</evidence>
<keyword evidence="2 3" id="KW-0378">Hydrolase</keyword>
<gene>
    <name evidence="3" type="primary">rnaSA</name>
    <name evidence="3" type="ORF">HPF_23010</name>
</gene>
<name>A0A4P6X778_HYDPS</name>
<dbReference type="Pfam" id="PF00545">
    <property type="entry name" value="Ribonuclease"/>
    <property type="match status" value="1"/>
</dbReference>
<evidence type="ECO:0000313" key="4">
    <source>
        <dbReference type="Proteomes" id="UP000293912"/>
    </source>
</evidence>
<dbReference type="SUPFAM" id="SSF53933">
    <property type="entry name" value="Microbial ribonucleases"/>
    <property type="match status" value="1"/>
</dbReference>
<dbReference type="InterPro" id="IPR000026">
    <property type="entry name" value="N1-like"/>
</dbReference>
<dbReference type="Gene3D" id="3.10.450.30">
    <property type="entry name" value="Microbial ribonucleases"/>
    <property type="match status" value="1"/>
</dbReference>
<dbReference type="EC" id="3.1.27.3" evidence="3"/>
<evidence type="ECO:0000256" key="1">
    <source>
        <dbReference type="ARBA" id="ARBA00022722"/>
    </source>
</evidence>
<reference evidence="3 4" key="1">
    <citation type="submission" date="2019-03" db="EMBL/GenBank/DDBJ databases">
        <authorList>
            <person name="Sebastian G."/>
            <person name="Baumann P."/>
            <person name="Ruckert C."/>
            <person name="Kalinowski J."/>
            <person name="Nebel B."/>
            <person name="Takors R."/>
            <person name="Blombach B."/>
        </authorList>
    </citation>
    <scope>NUCLEOTIDE SEQUENCE [LARGE SCALE GENOMIC DNA]</scope>
    <source>
        <strain evidence="3 4">DSM 1084</strain>
    </source>
</reference>
<organism evidence="3 4">
    <name type="scientific">Hydrogenophaga pseudoflava</name>
    <name type="common">Pseudomonas carboxydoflava</name>
    <dbReference type="NCBI Taxonomy" id="47421"/>
    <lineage>
        <taxon>Bacteria</taxon>
        <taxon>Pseudomonadati</taxon>
        <taxon>Pseudomonadota</taxon>
        <taxon>Betaproteobacteria</taxon>
        <taxon>Burkholderiales</taxon>
        <taxon>Comamonadaceae</taxon>
        <taxon>Hydrogenophaga</taxon>
    </lineage>
</organism>
<dbReference type="GO" id="GO:0016787">
    <property type="term" value="F:hydrolase activity"/>
    <property type="evidence" value="ECO:0007669"/>
    <property type="project" value="UniProtKB-KW"/>
</dbReference>
<dbReference type="GO" id="GO:0004521">
    <property type="term" value="F:RNA endonuclease activity"/>
    <property type="evidence" value="ECO:0007669"/>
    <property type="project" value="InterPro"/>
</dbReference>
<dbReference type="Proteomes" id="UP000293912">
    <property type="component" value="Chromosome"/>
</dbReference>
<sequence>MEQIRQGGPFRYEKDGTVFGNREHLLPSQKRGYYREYTVPTPGLRHRGARRIVCGGQQPRSPDACYYTEDHYSSFRLIVQ</sequence>
<dbReference type="InterPro" id="IPR016191">
    <property type="entry name" value="Ribonuclease/ribotoxin"/>
</dbReference>
<protein>
    <submittedName>
        <fullName evidence="3">Guanyl-specific ribonuclease Sa</fullName>
        <ecNumber evidence="3">3.1.27.3</ecNumber>
    </submittedName>
</protein>
<dbReference type="KEGG" id="hpse:HPF_23010"/>
<evidence type="ECO:0000313" key="3">
    <source>
        <dbReference type="EMBL" id="QBM30576.1"/>
    </source>
</evidence>
<keyword evidence="1" id="KW-0540">Nuclease</keyword>
<dbReference type="EMBL" id="CP037867">
    <property type="protein sequence ID" value="QBM30576.1"/>
    <property type="molecule type" value="Genomic_DNA"/>
</dbReference>
<keyword evidence="4" id="KW-1185">Reference proteome</keyword>